<reference evidence="2 3" key="1">
    <citation type="journal article" date="2021" name="Elife">
        <title>Chloroplast acquisition without the gene transfer in kleptoplastic sea slugs, Plakobranchus ocellatus.</title>
        <authorList>
            <person name="Maeda T."/>
            <person name="Takahashi S."/>
            <person name="Yoshida T."/>
            <person name="Shimamura S."/>
            <person name="Takaki Y."/>
            <person name="Nagai Y."/>
            <person name="Toyoda A."/>
            <person name="Suzuki Y."/>
            <person name="Arimoto A."/>
            <person name="Ishii H."/>
            <person name="Satoh N."/>
            <person name="Nishiyama T."/>
            <person name="Hasebe M."/>
            <person name="Maruyama T."/>
            <person name="Minagawa J."/>
            <person name="Obokata J."/>
            <person name="Shigenobu S."/>
        </authorList>
    </citation>
    <scope>NUCLEOTIDE SEQUENCE [LARGE SCALE GENOMIC DNA]</scope>
</reference>
<name>A0AAV4H8N9_9GAST</name>
<protein>
    <submittedName>
        <fullName evidence="2">Uncharacterized protein</fullName>
    </submittedName>
</protein>
<accession>A0AAV4H8N9</accession>
<keyword evidence="1" id="KW-0175">Coiled coil</keyword>
<dbReference type="InterPro" id="IPR011042">
    <property type="entry name" value="6-blade_b-propeller_TolB-like"/>
</dbReference>
<dbReference type="Proteomes" id="UP000762676">
    <property type="component" value="Unassembled WGS sequence"/>
</dbReference>
<keyword evidence="3" id="KW-1185">Reference proteome</keyword>
<organism evidence="2 3">
    <name type="scientific">Elysia marginata</name>
    <dbReference type="NCBI Taxonomy" id="1093978"/>
    <lineage>
        <taxon>Eukaryota</taxon>
        <taxon>Metazoa</taxon>
        <taxon>Spiralia</taxon>
        <taxon>Lophotrochozoa</taxon>
        <taxon>Mollusca</taxon>
        <taxon>Gastropoda</taxon>
        <taxon>Heterobranchia</taxon>
        <taxon>Euthyneura</taxon>
        <taxon>Panpulmonata</taxon>
        <taxon>Sacoglossa</taxon>
        <taxon>Placobranchoidea</taxon>
        <taxon>Plakobranchidae</taxon>
        <taxon>Elysia</taxon>
    </lineage>
</organism>
<dbReference type="Gene3D" id="2.120.10.30">
    <property type="entry name" value="TolB, C-terminal domain"/>
    <property type="match status" value="1"/>
</dbReference>
<gene>
    <name evidence="2" type="ORF">ElyMa_000884500</name>
</gene>
<comment type="caution">
    <text evidence="2">The sequence shown here is derived from an EMBL/GenBank/DDBJ whole genome shotgun (WGS) entry which is preliminary data.</text>
</comment>
<dbReference type="SUPFAM" id="SSF101898">
    <property type="entry name" value="NHL repeat"/>
    <property type="match status" value="1"/>
</dbReference>
<evidence type="ECO:0000313" key="3">
    <source>
        <dbReference type="Proteomes" id="UP000762676"/>
    </source>
</evidence>
<evidence type="ECO:0000256" key="1">
    <source>
        <dbReference type="SAM" id="Coils"/>
    </source>
</evidence>
<dbReference type="EMBL" id="BMAT01001824">
    <property type="protein sequence ID" value="GFR93111.1"/>
    <property type="molecule type" value="Genomic_DNA"/>
</dbReference>
<proteinExistence type="predicted"/>
<sequence>MACNSNIQAGMEDDSFSVKDLLALKNLKVELDSTKDEISKLRSEVNSLQKNLRSEKKERKMLQEKCKKISSDLSNQQTVHQLSVRVLEKKLAKVQGLVKRTIQARGPVASKSQESEGSPSAVATSSLQEKPIGLFNDASDKQALPTSLELDYTFTPIRGTLDIPDIYNFVYLPTGFFVCTDNRNLRLRVFYNKSEVVKKEVKINCALTALTQSCLAMTVKEKNITLLQVTGQEIKFGNSFSVGKTYHALAATCTNEMAAAYGLLAHEDFGIDLVSVGDRVRRNAICSKVSAHHLTCVALDCKYKLAYTHFNVVSSLKIDGKKIFSKSVPSSVSLAGLCTDRQGNIFVCDSKTPQLYLLDPRGNFIRKLLPPSPSDGFKNLCSVQVYGNQCLLVTKDGTFFVTHFIY</sequence>
<evidence type="ECO:0000313" key="2">
    <source>
        <dbReference type="EMBL" id="GFR93111.1"/>
    </source>
</evidence>
<feature type="coiled-coil region" evidence="1">
    <location>
        <begin position="24"/>
        <end position="72"/>
    </location>
</feature>
<dbReference type="AlphaFoldDB" id="A0AAV4H8N9"/>